<evidence type="ECO:0000313" key="2">
    <source>
        <dbReference type="Proteomes" id="UP000308600"/>
    </source>
</evidence>
<accession>A0ACD3AD52</accession>
<name>A0ACD3AD52_9AGAR</name>
<proteinExistence type="predicted"/>
<gene>
    <name evidence="1" type="ORF">BDN72DRAFT_826710</name>
</gene>
<dbReference type="Proteomes" id="UP000308600">
    <property type="component" value="Unassembled WGS sequence"/>
</dbReference>
<sequence>MSDDFKLTPEIANAIRDSQLFTLVSSTLYLYDLLLTLYLEVELLWPSKWTLIKIIYLFQRYLPLIDMVVITILWQFSNVPNLHICRILANGASWAYCIGITLSELLLTWRTIAVWGNTTTIRIGLFVFSAGCIAPLFWMLAKKGLTYHSIPIPGLYCFAGGGPHIKFLCWVLLTVYDTGLLILIATRAFQGYKASRAIHQSTLSTVVYQDGVLYYVYLVALSAINVVLTLRLQGSSVALLVTSIQRVAYSILTSRVMLHIREQTARTQVVMTL</sequence>
<protein>
    <submittedName>
        <fullName evidence="1">Uncharacterized protein</fullName>
    </submittedName>
</protein>
<dbReference type="EMBL" id="ML208528">
    <property type="protein sequence ID" value="TFK63329.1"/>
    <property type="molecule type" value="Genomic_DNA"/>
</dbReference>
<reference evidence="1 2" key="1">
    <citation type="journal article" date="2019" name="Nat. Ecol. Evol.">
        <title>Megaphylogeny resolves global patterns of mushroom evolution.</title>
        <authorList>
            <person name="Varga T."/>
            <person name="Krizsan K."/>
            <person name="Foldi C."/>
            <person name="Dima B."/>
            <person name="Sanchez-Garcia M."/>
            <person name="Sanchez-Ramirez S."/>
            <person name="Szollosi G.J."/>
            <person name="Szarkandi J.G."/>
            <person name="Papp V."/>
            <person name="Albert L."/>
            <person name="Andreopoulos W."/>
            <person name="Angelini C."/>
            <person name="Antonin V."/>
            <person name="Barry K.W."/>
            <person name="Bougher N.L."/>
            <person name="Buchanan P."/>
            <person name="Buyck B."/>
            <person name="Bense V."/>
            <person name="Catcheside P."/>
            <person name="Chovatia M."/>
            <person name="Cooper J."/>
            <person name="Damon W."/>
            <person name="Desjardin D."/>
            <person name="Finy P."/>
            <person name="Geml J."/>
            <person name="Haridas S."/>
            <person name="Hughes K."/>
            <person name="Justo A."/>
            <person name="Karasinski D."/>
            <person name="Kautmanova I."/>
            <person name="Kiss B."/>
            <person name="Kocsube S."/>
            <person name="Kotiranta H."/>
            <person name="LaButti K.M."/>
            <person name="Lechner B.E."/>
            <person name="Liimatainen K."/>
            <person name="Lipzen A."/>
            <person name="Lukacs Z."/>
            <person name="Mihaltcheva S."/>
            <person name="Morgado L.N."/>
            <person name="Niskanen T."/>
            <person name="Noordeloos M.E."/>
            <person name="Ohm R.A."/>
            <person name="Ortiz-Santana B."/>
            <person name="Ovrebo C."/>
            <person name="Racz N."/>
            <person name="Riley R."/>
            <person name="Savchenko A."/>
            <person name="Shiryaev A."/>
            <person name="Soop K."/>
            <person name="Spirin V."/>
            <person name="Szebenyi C."/>
            <person name="Tomsovsky M."/>
            <person name="Tulloss R.E."/>
            <person name="Uehling J."/>
            <person name="Grigoriev I.V."/>
            <person name="Vagvolgyi C."/>
            <person name="Papp T."/>
            <person name="Martin F.M."/>
            <person name="Miettinen O."/>
            <person name="Hibbett D.S."/>
            <person name="Nagy L.G."/>
        </authorList>
    </citation>
    <scope>NUCLEOTIDE SEQUENCE [LARGE SCALE GENOMIC DNA]</scope>
    <source>
        <strain evidence="1 2">NL-1719</strain>
    </source>
</reference>
<organism evidence="1 2">
    <name type="scientific">Pluteus cervinus</name>
    <dbReference type="NCBI Taxonomy" id="181527"/>
    <lineage>
        <taxon>Eukaryota</taxon>
        <taxon>Fungi</taxon>
        <taxon>Dikarya</taxon>
        <taxon>Basidiomycota</taxon>
        <taxon>Agaricomycotina</taxon>
        <taxon>Agaricomycetes</taxon>
        <taxon>Agaricomycetidae</taxon>
        <taxon>Agaricales</taxon>
        <taxon>Pluteineae</taxon>
        <taxon>Pluteaceae</taxon>
        <taxon>Pluteus</taxon>
    </lineage>
</organism>
<evidence type="ECO:0000313" key="1">
    <source>
        <dbReference type="EMBL" id="TFK63329.1"/>
    </source>
</evidence>
<keyword evidence="2" id="KW-1185">Reference proteome</keyword>